<dbReference type="PANTHER" id="PTHR43156:SF2">
    <property type="entry name" value="STAGE II SPORULATION PROTEIN E"/>
    <property type="match status" value="1"/>
</dbReference>
<evidence type="ECO:0000313" key="3">
    <source>
        <dbReference type="EMBL" id="SCL34500.1"/>
    </source>
</evidence>
<dbReference type="EMBL" id="FMHV01000002">
    <property type="protein sequence ID" value="SCL34500.1"/>
    <property type="molecule type" value="Genomic_DNA"/>
</dbReference>
<dbReference type="OrthoDB" id="7943561at2"/>
<dbReference type="PANTHER" id="PTHR43156">
    <property type="entry name" value="STAGE II SPORULATION PROTEIN E-RELATED"/>
    <property type="match status" value="1"/>
</dbReference>
<dbReference type="GO" id="GO:0016791">
    <property type="term" value="F:phosphatase activity"/>
    <property type="evidence" value="ECO:0007669"/>
    <property type="project" value="TreeGrafter"/>
</dbReference>
<accession>A0A1C6SYD0</accession>
<dbReference type="Proteomes" id="UP000199413">
    <property type="component" value="Unassembled WGS sequence"/>
</dbReference>
<organism evidence="3 4">
    <name type="scientific">Micromonospora rhizosphaerae</name>
    <dbReference type="NCBI Taxonomy" id="568872"/>
    <lineage>
        <taxon>Bacteria</taxon>
        <taxon>Bacillati</taxon>
        <taxon>Actinomycetota</taxon>
        <taxon>Actinomycetes</taxon>
        <taxon>Micromonosporales</taxon>
        <taxon>Micromonosporaceae</taxon>
        <taxon>Micromonospora</taxon>
    </lineage>
</organism>
<evidence type="ECO:0000256" key="1">
    <source>
        <dbReference type="ARBA" id="ARBA00022801"/>
    </source>
</evidence>
<keyword evidence="1" id="KW-0378">Hydrolase</keyword>
<protein>
    <submittedName>
        <fullName evidence="3">Stage II sporulation protein E (SpoIIE)</fullName>
    </submittedName>
</protein>
<dbReference type="InterPro" id="IPR001932">
    <property type="entry name" value="PPM-type_phosphatase-like_dom"/>
</dbReference>
<dbReference type="InterPro" id="IPR036457">
    <property type="entry name" value="PPM-type-like_dom_sf"/>
</dbReference>
<evidence type="ECO:0000313" key="4">
    <source>
        <dbReference type="Proteomes" id="UP000199413"/>
    </source>
</evidence>
<name>A0A1C6SYD0_9ACTN</name>
<dbReference type="AlphaFoldDB" id="A0A1C6SYD0"/>
<evidence type="ECO:0000259" key="2">
    <source>
        <dbReference type="SMART" id="SM00331"/>
    </source>
</evidence>
<feature type="domain" description="PPM-type phosphatase" evidence="2">
    <location>
        <begin position="53"/>
        <end position="259"/>
    </location>
</feature>
<keyword evidence="4" id="KW-1185">Reference proteome</keyword>
<reference evidence="4" key="1">
    <citation type="submission" date="2016-06" db="EMBL/GenBank/DDBJ databases">
        <authorList>
            <person name="Varghese N."/>
            <person name="Submissions Spin"/>
        </authorList>
    </citation>
    <scope>NUCLEOTIDE SEQUENCE [LARGE SCALE GENOMIC DNA]</scope>
    <source>
        <strain evidence="4">DSM 45431</strain>
    </source>
</reference>
<dbReference type="Pfam" id="PF07228">
    <property type="entry name" value="SpoIIE"/>
    <property type="match status" value="1"/>
</dbReference>
<dbReference type="InterPro" id="IPR052016">
    <property type="entry name" value="Bact_Sigma-Reg"/>
</dbReference>
<sequence length="261" mass="27883">MIIHPPQRPLTSTVALDSDRVTLSYRGQLARERQISHTLQHAIQPATSVVRDIAGLQVAVRCHGADPALRIGGDWYLILPLANGDLVMAVGDVGGHGLGAIEAMIRLRYATAAYAAEGHPPATILSRLNTLLCRADNETTATAVVATYRPSTGQVLWASAGHPPLLLADHHRVTRLPNPRGPLLGVFPAPPFTQESCQLLPGHSVLLYTDGMIKRGTFDDGIDLLADRITGVGGHPEAIVDRLDFDAGRDDACALMAQRVA</sequence>
<dbReference type="Gene3D" id="3.60.40.10">
    <property type="entry name" value="PPM-type phosphatase domain"/>
    <property type="match status" value="1"/>
</dbReference>
<proteinExistence type="predicted"/>
<dbReference type="STRING" id="568872.GA0070624_5008"/>
<dbReference type="RefSeq" id="WP_091345148.1">
    <property type="nucleotide sequence ID" value="NZ_FMHV01000002.1"/>
</dbReference>
<gene>
    <name evidence="3" type="ORF">GA0070624_5008</name>
</gene>
<dbReference type="SUPFAM" id="SSF81606">
    <property type="entry name" value="PP2C-like"/>
    <property type="match status" value="1"/>
</dbReference>
<dbReference type="SMART" id="SM00331">
    <property type="entry name" value="PP2C_SIG"/>
    <property type="match status" value="1"/>
</dbReference>